<comment type="caution">
    <text evidence="1">The sequence shown here is derived from an EMBL/GenBank/DDBJ whole genome shotgun (WGS) entry which is preliminary data.</text>
</comment>
<dbReference type="AlphaFoldDB" id="A0A562JJP6"/>
<name>A0A562JJP6_9FIRM</name>
<dbReference type="EMBL" id="VLKH01000001">
    <property type="protein sequence ID" value="TWH83442.1"/>
    <property type="molecule type" value="Genomic_DNA"/>
</dbReference>
<gene>
    <name evidence="1" type="ORF">LY60_00049</name>
</gene>
<accession>A0A562JJP6</accession>
<keyword evidence="2" id="KW-1185">Reference proteome</keyword>
<evidence type="ECO:0000313" key="2">
    <source>
        <dbReference type="Proteomes" id="UP000315343"/>
    </source>
</evidence>
<reference evidence="1 2" key="1">
    <citation type="submission" date="2019-07" db="EMBL/GenBank/DDBJ databases">
        <title>Genomic Encyclopedia of Type Strains, Phase I: the one thousand microbial genomes (KMG-I) project.</title>
        <authorList>
            <person name="Kyrpides N."/>
        </authorList>
    </citation>
    <scope>NUCLEOTIDE SEQUENCE [LARGE SCALE GENOMIC DNA]</scope>
    <source>
        <strain evidence="1 2">DSM 13558</strain>
    </source>
</reference>
<evidence type="ECO:0000313" key="1">
    <source>
        <dbReference type="EMBL" id="TWH83442.1"/>
    </source>
</evidence>
<protein>
    <submittedName>
        <fullName evidence="1">Uncharacterized protein</fullName>
    </submittedName>
</protein>
<organism evidence="1 2">
    <name type="scientific">Sedimentibacter saalensis</name>
    <dbReference type="NCBI Taxonomy" id="130788"/>
    <lineage>
        <taxon>Bacteria</taxon>
        <taxon>Bacillati</taxon>
        <taxon>Bacillota</taxon>
        <taxon>Tissierellia</taxon>
        <taxon>Sedimentibacter</taxon>
    </lineage>
</organism>
<sequence length="40" mass="4727">MPQIKPNCHLRHVEIKTLFDPEKNSTVEKFYNRLEALSAE</sequence>
<proteinExistence type="predicted"/>
<dbReference type="Proteomes" id="UP000315343">
    <property type="component" value="Unassembled WGS sequence"/>
</dbReference>